<dbReference type="EMBL" id="BSNG01000001">
    <property type="protein sequence ID" value="GLQ11372.1"/>
    <property type="molecule type" value="Genomic_DNA"/>
</dbReference>
<feature type="domain" description="YjiS-like" evidence="1">
    <location>
        <begin position="5"/>
        <end position="38"/>
    </location>
</feature>
<proteinExistence type="predicted"/>
<organism evidence="2 3">
    <name type="scientific">Devosia yakushimensis</name>
    <dbReference type="NCBI Taxonomy" id="470028"/>
    <lineage>
        <taxon>Bacteria</taxon>
        <taxon>Pseudomonadati</taxon>
        <taxon>Pseudomonadota</taxon>
        <taxon>Alphaproteobacteria</taxon>
        <taxon>Hyphomicrobiales</taxon>
        <taxon>Devosiaceae</taxon>
        <taxon>Devosia</taxon>
    </lineage>
</organism>
<dbReference type="InterPro" id="IPR009506">
    <property type="entry name" value="YjiS-like"/>
</dbReference>
<keyword evidence="3" id="KW-1185">Reference proteome</keyword>
<reference evidence="2" key="2">
    <citation type="submission" date="2023-01" db="EMBL/GenBank/DDBJ databases">
        <title>Draft genome sequence of Devosia yakushimensis strain NBRC 103855.</title>
        <authorList>
            <person name="Sun Q."/>
            <person name="Mori K."/>
        </authorList>
    </citation>
    <scope>NUCLEOTIDE SEQUENCE</scope>
    <source>
        <strain evidence="2">NBRC 103855</strain>
    </source>
</reference>
<gene>
    <name evidence="2" type="ORF">GCM10007913_33040</name>
</gene>
<protein>
    <recommendedName>
        <fullName evidence="1">YjiS-like domain-containing protein</fullName>
    </recommendedName>
</protein>
<dbReference type="Pfam" id="PF06568">
    <property type="entry name" value="YjiS-like"/>
    <property type="match status" value="1"/>
</dbReference>
<accession>A0ABQ5UH42</accession>
<evidence type="ECO:0000259" key="1">
    <source>
        <dbReference type="Pfam" id="PF06568"/>
    </source>
</evidence>
<reference evidence="2" key="1">
    <citation type="journal article" date="2014" name="Int. J. Syst. Evol. Microbiol.">
        <title>Complete genome of a new Firmicutes species belonging to the dominant human colonic microbiota ('Ruminococcus bicirculans') reveals two chromosomes and a selective capacity to utilize plant glucans.</title>
        <authorList>
            <consortium name="NISC Comparative Sequencing Program"/>
            <person name="Wegmann U."/>
            <person name="Louis P."/>
            <person name="Goesmann A."/>
            <person name="Henrissat B."/>
            <person name="Duncan S.H."/>
            <person name="Flint H.J."/>
        </authorList>
    </citation>
    <scope>NUCLEOTIDE SEQUENCE</scope>
    <source>
        <strain evidence="2">NBRC 103855</strain>
    </source>
</reference>
<comment type="caution">
    <text evidence="2">The sequence shown here is derived from an EMBL/GenBank/DDBJ whole genome shotgun (WGS) entry which is preliminary data.</text>
</comment>
<dbReference type="Proteomes" id="UP001161406">
    <property type="component" value="Unassembled WGS sequence"/>
</dbReference>
<name>A0ABQ5UH42_9HYPH</name>
<evidence type="ECO:0000313" key="3">
    <source>
        <dbReference type="Proteomes" id="UP001161406"/>
    </source>
</evidence>
<sequence length="50" mass="5917">MLHNFARHIRARWLNHVAMRHLRTMDDRQLADMGASRESLADFIRDNAKA</sequence>
<evidence type="ECO:0000313" key="2">
    <source>
        <dbReference type="EMBL" id="GLQ11372.1"/>
    </source>
</evidence>